<name>A0A916SC25_9BURK</name>
<gene>
    <name evidence="1" type="ORF">GCM10011496_09520</name>
</gene>
<keyword evidence="2" id="KW-1185">Reference proteome</keyword>
<dbReference type="InterPro" id="IPR022037">
    <property type="entry name" value="DUF3606"/>
</dbReference>
<dbReference type="Proteomes" id="UP000620596">
    <property type="component" value="Unassembled WGS sequence"/>
</dbReference>
<sequence length="65" mass="7432">MRTQPPHRAPADRLRVNLSDPWEELYWGEKFGCTSEQLRAAVDAVGVQVSDIWAWLANSRPSPLR</sequence>
<accession>A0A916SC25</accession>
<dbReference type="EMBL" id="BMIG01000002">
    <property type="protein sequence ID" value="GGA90705.1"/>
    <property type="molecule type" value="Genomic_DNA"/>
</dbReference>
<reference evidence="1" key="2">
    <citation type="submission" date="2020-09" db="EMBL/GenBank/DDBJ databases">
        <authorList>
            <person name="Sun Q."/>
            <person name="Zhou Y."/>
        </authorList>
    </citation>
    <scope>NUCLEOTIDE SEQUENCE</scope>
    <source>
        <strain evidence="1">CGMCC 1.15322</strain>
    </source>
</reference>
<protein>
    <recommendedName>
        <fullName evidence="3">DUF3606 domain-containing protein</fullName>
    </recommendedName>
</protein>
<dbReference type="AlphaFoldDB" id="A0A916SC25"/>
<dbReference type="RefSeq" id="WP_188707084.1">
    <property type="nucleotide sequence ID" value="NZ_BMIG01000002.1"/>
</dbReference>
<organism evidence="1 2">
    <name type="scientific">Polaromonas eurypsychrophila</name>
    <dbReference type="NCBI Taxonomy" id="1614635"/>
    <lineage>
        <taxon>Bacteria</taxon>
        <taxon>Pseudomonadati</taxon>
        <taxon>Pseudomonadota</taxon>
        <taxon>Betaproteobacteria</taxon>
        <taxon>Burkholderiales</taxon>
        <taxon>Comamonadaceae</taxon>
        <taxon>Polaromonas</taxon>
    </lineage>
</organism>
<evidence type="ECO:0000313" key="1">
    <source>
        <dbReference type="EMBL" id="GGA90705.1"/>
    </source>
</evidence>
<evidence type="ECO:0008006" key="3">
    <source>
        <dbReference type="Google" id="ProtNLM"/>
    </source>
</evidence>
<proteinExistence type="predicted"/>
<evidence type="ECO:0000313" key="2">
    <source>
        <dbReference type="Proteomes" id="UP000620596"/>
    </source>
</evidence>
<reference evidence="1" key="1">
    <citation type="journal article" date="2014" name="Int. J. Syst. Evol. Microbiol.">
        <title>Complete genome sequence of Corynebacterium casei LMG S-19264T (=DSM 44701T), isolated from a smear-ripened cheese.</title>
        <authorList>
            <consortium name="US DOE Joint Genome Institute (JGI-PGF)"/>
            <person name="Walter F."/>
            <person name="Albersmeier A."/>
            <person name="Kalinowski J."/>
            <person name="Ruckert C."/>
        </authorList>
    </citation>
    <scope>NUCLEOTIDE SEQUENCE</scope>
    <source>
        <strain evidence="1">CGMCC 1.15322</strain>
    </source>
</reference>
<comment type="caution">
    <text evidence="1">The sequence shown here is derived from an EMBL/GenBank/DDBJ whole genome shotgun (WGS) entry which is preliminary data.</text>
</comment>
<dbReference type="Pfam" id="PF12244">
    <property type="entry name" value="DUF3606"/>
    <property type="match status" value="1"/>
</dbReference>